<evidence type="ECO:0000256" key="1">
    <source>
        <dbReference type="ARBA" id="ARBA00022741"/>
    </source>
</evidence>
<evidence type="ECO:0000313" key="3">
    <source>
        <dbReference type="EMBL" id="GAI96514.1"/>
    </source>
</evidence>
<dbReference type="InterPro" id="IPR027417">
    <property type="entry name" value="P-loop_NTPase"/>
</dbReference>
<dbReference type="GO" id="GO:0051539">
    <property type="term" value="F:4 iron, 4 sulfur cluster binding"/>
    <property type="evidence" value="ECO:0007669"/>
    <property type="project" value="TreeGrafter"/>
</dbReference>
<dbReference type="Gene3D" id="3.40.50.300">
    <property type="entry name" value="P-loop containing nucleotide triphosphate hydrolases"/>
    <property type="match status" value="1"/>
</dbReference>
<evidence type="ECO:0000256" key="2">
    <source>
        <dbReference type="ARBA" id="ARBA00022840"/>
    </source>
</evidence>
<dbReference type="PANTHER" id="PTHR42961">
    <property type="entry name" value="IRON-SULFUR PROTEIN NUBPL"/>
    <property type="match status" value="1"/>
</dbReference>
<keyword evidence="1" id="KW-0547">Nucleotide-binding</keyword>
<keyword evidence="2" id="KW-0067">ATP-binding</keyword>
<gene>
    <name evidence="3" type="ORF">S12H4_33191</name>
</gene>
<accession>X1UVZ4</accession>
<dbReference type="Pfam" id="PF10609">
    <property type="entry name" value="ParA"/>
    <property type="match status" value="1"/>
</dbReference>
<protein>
    <recommendedName>
        <fullName evidence="4">Anion-transporting ATPase-like domain-containing protein</fullName>
    </recommendedName>
</protein>
<dbReference type="GO" id="GO:0016226">
    <property type="term" value="P:iron-sulfur cluster assembly"/>
    <property type="evidence" value="ECO:0007669"/>
    <property type="project" value="InterPro"/>
</dbReference>
<evidence type="ECO:0008006" key="4">
    <source>
        <dbReference type="Google" id="ProtNLM"/>
    </source>
</evidence>
<name>X1UVZ4_9ZZZZ</name>
<dbReference type="PANTHER" id="PTHR42961:SF2">
    <property type="entry name" value="IRON-SULFUR PROTEIN NUBPL"/>
    <property type="match status" value="1"/>
</dbReference>
<dbReference type="AlphaFoldDB" id="X1UVZ4"/>
<proteinExistence type="predicted"/>
<dbReference type="GO" id="GO:0005524">
    <property type="term" value="F:ATP binding"/>
    <property type="evidence" value="ECO:0007669"/>
    <property type="project" value="UniProtKB-KW"/>
</dbReference>
<organism evidence="3">
    <name type="scientific">marine sediment metagenome</name>
    <dbReference type="NCBI Taxonomy" id="412755"/>
    <lineage>
        <taxon>unclassified sequences</taxon>
        <taxon>metagenomes</taxon>
        <taxon>ecological metagenomes</taxon>
    </lineage>
</organism>
<sequence>LPELYGVILVSQPSEIATVGLRKTVDFLKSNRNPILGLVENMAMCLCPQCGATFYPFTSPRVDLRTLAREDGIPFLLSFPQVSEMSQLKPYFDELAEKVIKAEGKVLKQDVLTMGARLERTIIKKGLRL</sequence>
<dbReference type="EMBL" id="BARW01019544">
    <property type="protein sequence ID" value="GAI96514.1"/>
    <property type="molecule type" value="Genomic_DNA"/>
</dbReference>
<dbReference type="SUPFAM" id="SSF52540">
    <property type="entry name" value="P-loop containing nucleoside triphosphate hydrolases"/>
    <property type="match status" value="1"/>
</dbReference>
<comment type="caution">
    <text evidence="3">The sequence shown here is derived from an EMBL/GenBank/DDBJ whole genome shotgun (WGS) entry which is preliminary data.</text>
</comment>
<feature type="non-terminal residue" evidence="3">
    <location>
        <position position="1"/>
    </location>
</feature>
<dbReference type="InterPro" id="IPR033756">
    <property type="entry name" value="YlxH/NBP35"/>
</dbReference>
<dbReference type="InterPro" id="IPR044304">
    <property type="entry name" value="NUBPL-like"/>
</dbReference>
<reference evidence="3" key="1">
    <citation type="journal article" date="2014" name="Front. Microbiol.">
        <title>High frequency of phylogenetically diverse reductive dehalogenase-homologous genes in deep subseafloor sedimentary metagenomes.</title>
        <authorList>
            <person name="Kawai M."/>
            <person name="Futagami T."/>
            <person name="Toyoda A."/>
            <person name="Takaki Y."/>
            <person name="Nishi S."/>
            <person name="Hori S."/>
            <person name="Arai W."/>
            <person name="Tsubouchi T."/>
            <person name="Morono Y."/>
            <person name="Uchiyama I."/>
            <person name="Ito T."/>
            <person name="Fujiyama A."/>
            <person name="Inagaki F."/>
            <person name="Takami H."/>
        </authorList>
    </citation>
    <scope>NUCLEOTIDE SEQUENCE</scope>
    <source>
        <strain evidence="3">Expedition CK06-06</strain>
    </source>
</reference>